<dbReference type="Proteomes" id="UP000502706">
    <property type="component" value="Chromosome"/>
</dbReference>
<feature type="region of interest" description="Disordered" evidence="1">
    <location>
        <begin position="1"/>
        <end position="64"/>
    </location>
</feature>
<organism evidence="2 3">
    <name type="scientific">Rubrobacter marinus</name>
    <dbReference type="NCBI Taxonomy" id="2653852"/>
    <lineage>
        <taxon>Bacteria</taxon>
        <taxon>Bacillati</taxon>
        <taxon>Actinomycetota</taxon>
        <taxon>Rubrobacteria</taxon>
        <taxon>Rubrobacterales</taxon>
        <taxon>Rubrobacteraceae</taxon>
        <taxon>Rubrobacter</taxon>
    </lineage>
</organism>
<name>A0A6G8PZC2_9ACTN</name>
<accession>A0A6G8PZC2</accession>
<evidence type="ECO:0000256" key="1">
    <source>
        <dbReference type="SAM" id="MobiDB-lite"/>
    </source>
</evidence>
<proteinExistence type="predicted"/>
<protein>
    <submittedName>
        <fullName evidence="2">Uncharacterized protein</fullName>
    </submittedName>
</protein>
<evidence type="ECO:0000313" key="2">
    <source>
        <dbReference type="EMBL" id="QIN79584.1"/>
    </source>
</evidence>
<dbReference type="AlphaFoldDB" id="A0A6G8PZC2"/>
<keyword evidence="3" id="KW-1185">Reference proteome</keyword>
<sequence length="103" mass="11607">MSVRDWWRRITGRGREQEAPPRHDAGDLRRTRAERAARTGARLNAEAQAKESTAQDMREMGMEEAAESLEADVQDLKERVAKLERERATALVGDAAEAFEGRV</sequence>
<dbReference type="RefSeq" id="WP_166397254.1">
    <property type="nucleotide sequence ID" value="NZ_CP045121.1"/>
</dbReference>
<gene>
    <name evidence="2" type="ORF">GBA65_14845</name>
</gene>
<feature type="compositionally biased region" description="Basic and acidic residues" evidence="1">
    <location>
        <begin position="1"/>
        <end position="37"/>
    </location>
</feature>
<dbReference type="EMBL" id="CP045121">
    <property type="protein sequence ID" value="QIN79584.1"/>
    <property type="molecule type" value="Genomic_DNA"/>
</dbReference>
<dbReference type="KEGG" id="rmar:GBA65_14845"/>
<evidence type="ECO:0000313" key="3">
    <source>
        <dbReference type="Proteomes" id="UP000502706"/>
    </source>
</evidence>
<reference evidence="2 3" key="1">
    <citation type="submission" date="2019-10" db="EMBL/GenBank/DDBJ databases">
        <title>Rubrobacter sp nov SCSIO 52915 isolated from a deep-sea sediment in the South China Sea.</title>
        <authorList>
            <person name="Chen R.W."/>
        </authorList>
    </citation>
    <scope>NUCLEOTIDE SEQUENCE [LARGE SCALE GENOMIC DNA]</scope>
    <source>
        <strain evidence="2 3">SCSIO 52915</strain>
    </source>
</reference>